<feature type="transmembrane region" description="Helical" evidence="2">
    <location>
        <begin position="20"/>
        <end position="44"/>
    </location>
</feature>
<accession>A0ABD0BPJ5</accession>
<keyword evidence="2" id="KW-0812">Transmembrane</keyword>
<dbReference type="Pfam" id="PF07963">
    <property type="entry name" value="N_methyl"/>
    <property type="match status" value="1"/>
</dbReference>
<organism evidence="3 4">
    <name type="scientific">Enterobacter cloacae</name>
    <dbReference type="NCBI Taxonomy" id="550"/>
    <lineage>
        <taxon>Bacteria</taxon>
        <taxon>Pseudomonadati</taxon>
        <taxon>Pseudomonadota</taxon>
        <taxon>Gammaproteobacteria</taxon>
        <taxon>Enterobacterales</taxon>
        <taxon>Enterobacteriaceae</taxon>
        <taxon>Enterobacter</taxon>
        <taxon>Enterobacter cloacae complex</taxon>
    </lineage>
</organism>
<reference evidence="3" key="1">
    <citation type="submission" date="2021-11" db="EMBL/GenBank/DDBJ databases">
        <title>WGS analysis for carbapenemase-producing Enterobacterales outbreak in a University Hospital, Japan.</title>
        <authorList>
            <person name="Tukada M."/>
            <person name="Miyazaki T."/>
            <person name="Aoki K."/>
            <person name="Yoshizawa S."/>
            <person name="Ishii Y."/>
            <person name="Tateda K."/>
        </authorList>
    </citation>
    <scope>NUCLEOTIDE SEQUENCE</scope>
    <source>
        <strain evidence="3">TUM16652</strain>
    </source>
</reference>
<dbReference type="NCBIfam" id="NF007800">
    <property type="entry name" value="PRK10506.1"/>
    <property type="match status" value="1"/>
</dbReference>
<proteinExistence type="predicted"/>
<evidence type="ECO:0000256" key="2">
    <source>
        <dbReference type="SAM" id="Phobius"/>
    </source>
</evidence>
<evidence type="ECO:0000313" key="4">
    <source>
        <dbReference type="Proteomes" id="UP001050241"/>
    </source>
</evidence>
<sequence>MTLVPFLLFRHTPAMKNEQGFTLIETLIAVSLAVILSATGLYGWDSWQQRQRLWQTACQVRDYLVFLRNDANRHNSEHRIALYNDGEKNCLASSAVTGCDSGGPFVMKPMWPEVTISDITPALGFYGLRDTAWAGHIRVQSRAGGWWIIVSNGGRIRLCNAAGEGACQ</sequence>
<dbReference type="GO" id="GO:0016020">
    <property type="term" value="C:membrane"/>
    <property type="evidence" value="ECO:0007669"/>
    <property type="project" value="UniProtKB-SubCell"/>
</dbReference>
<dbReference type="EMBL" id="BQFY01000011">
    <property type="protein sequence ID" value="GJJ83332.1"/>
    <property type="molecule type" value="Genomic_DNA"/>
</dbReference>
<dbReference type="SUPFAM" id="SSF54523">
    <property type="entry name" value="Pili subunits"/>
    <property type="match status" value="1"/>
</dbReference>
<name>A0ABD0BPJ5_ENTCL</name>
<evidence type="ECO:0000256" key="1">
    <source>
        <dbReference type="ARBA" id="ARBA00004167"/>
    </source>
</evidence>
<comment type="subcellular location">
    <subcellularLocation>
        <location evidence="1">Membrane</location>
        <topology evidence="1">Single-pass membrane protein</topology>
    </subcellularLocation>
</comment>
<dbReference type="Proteomes" id="UP001050241">
    <property type="component" value="Unassembled WGS sequence"/>
</dbReference>
<keyword evidence="2" id="KW-0472">Membrane</keyword>
<gene>
    <name evidence="3" type="primary">ppdA</name>
    <name evidence="3" type="ORF">TUM16652_20310</name>
</gene>
<keyword evidence="2" id="KW-1133">Transmembrane helix</keyword>
<dbReference type="InterPro" id="IPR045584">
    <property type="entry name" value="Pilin-like"/>
</dbReference>
<protein>
    <submittedName>
        <fullName evidence="3">Prepilin peptidase-dependent protein A</fullName>
    </submittedName>
</protein>
<dbReference type="NCBIfam" id="TIGR02532">
    <property type="entry name" value="IV_pilin_GFxxxE"/>
    <property type="match status" value="1"/>
</dbReference>
<dbReference type="InterPro" id="IPR012902">
    <property type="entry name" value="N_methyl_site"/>
</dbReference>
<comment type="caution">
    <text evidence="3">The sequence shown here is derived from an EMBL/GenBank/DDBJ whole genome shotgun (WGS) entry which is preliminary data.</text>
</comment>
<dbReference type="AlphaFoldDB" id="A0ABD0BPJ5"/>
<dbReference type="PROSITE" id="PS00409">
    <property type="entry name" value="PROKAR_NTER_METHYL"/>
    <property type="match status" value="1"/>
</dbReference>
<evidence type="ECO:0000313" key="3">
    <source>
        <dbReference type="EMBL" id="GJJ83332.1"/>
    </source>
</evidence>